<accession>A0A423W719</accession>
<reference evidence="1 2" key="1">
    <citation type="submission" date="2015-09" db="EMBL/GenBank/DDBJ databases">
        <title>Host preference determinants of Valsa canker pathogens revealed by comparative genomics.</title>
        <authorList>
            <person name="Yin Z."/>
            <person name="Huang L."/>
        </authorList>
    </citation>
    <scope>NUCLEOTIDE SEQUENCE [LARGE SCALE GENOMIC DNA]</scope>
    <source>
        <strain evidence="1 2">03-1</strain>
    </source>
</reference>
<sequence length="95" mass="10289">MGGPLLCRRQYCAVGPCVEILKGNTEVVGMGLLALKDAPQPKDSEDGSETMGTSTIDIDQHESLKDIIDHLEKVFLALKIAPKTMGFSTLEIDQD</sequence>
<evidence type="ECO:0000313" key="2">
    <source>
        <dbReference type="Proteomes" id="UP000283895"/>
    </source>
</evidence>
<gene>
    <name evidence="1" type="ORF">VMCG_06695</name>
</gene>
<dbReference type="AlphaFoldDB" id="A0A423W719"/>
<dbReference type="EMBL" id="LKEA01000024">
    <property type="protein sequence ID" value="ROV99072.1"/>
    <property type="molecule type" value="Genomic_DNA"/>
</dbReference>
<evidence type="ECO:0000313" key="1">
    <source>
        <dbReference type="EMBL" id="ROV99072.1"/>
    </source>
</evidence>
<keyword evidence="2" id="KW-1185">Reference proteome</keyword>
<protein>
    <submittedName>
        <fullName evidence="1">Uncharacterized protein</fullName>
    </submittedName>
</protein>
<dbReference type="Proteomes" id="UP000283895">
    <property type="component" value="Unassembled WGS sequence"/>
</dbReference>
<proteinExistence type="predicted"/>
<organism evidence="1 2">
    <name type="scientific">Cytospora schulzeri</name>
    <dbReference type="NCBI Taxonomy" id="448051"/>
    <lineage>
        <taxon>Eukaryota</taxon>
        <taxon>Fungi</taxon>
        <taxon>Dikarya</taxon>
        <taxon>Ascomycota</taxon>
        <taxon>Pezizomycotina</taxon>
        <taxon>Sordariomycetes</taxon>
        <taxon>Sordariomycetidae</taxon>
        <taxon>Diaporthales</taxon>
        <taxon>Cytosporaceae</taxon>
        <taxon>Cytospora</taxon>
    </lineage>
</organism>
<comment type="caution">
    <text evidence="1">The sequence shown here is derived from an EMBL/GenBank/DDBJ whole genome shotgun (WGS) entry which is preliminary data.</text>
</comment>
<name>A0A423W719_9PEZI</name>